<organism evidence="6 7">
    <name type="scientific">Pseudozyma flocculosa</name>
    <dbReference type="NCBI Taxonomy" id="84751"/>
    <lineage>
        <taxon>Eukaryota</taxon>
        <taxon>Fungi</taxon>
        <taxon>Dikarya</taxon>
        <taxon>Basidiomycota</taxon>
        <taxon>Ustilaginomycotina</taxon>
        <taxon>Ustilaginomycetes</taxon>
        <taxon>Ustilaginales</taxon>
        <taxon>Ustilaginaceae</taxon>
        <taxon>Pseudozyma</taxon>
    </lineage>
</organism>
<proteinExistence type="inferred from homology"/>
<evidence type="ECO:0000313" key="7">
    <source>
        <dbReference type="Proteomes" id="UP000323386"/>
    </source>
</evidence>
<reference evidence="6 7" key="1">
    <citation type="submission" date="2018-03" db="EMBL/GenBank/DDBJ databases">
        <authorList>
            <person name="Guldener U."/>
        </authorList>
    </citation>
    <scope>NUCLEOTIDE SEQUENCE [LARGE SCALE GENOMIC DNA]</scope>
    <source>
        <strain evidence="6 7">DAOM196992</strain>
    </source>
</reference>
<evidence type="ECO:0000313" key="6">
    <source>
        <dbReference type="EMBL" id="SPO38858.1"/>
    </source>
</evidence>
<evidence type="ECO:0000256" key="1">
    <source>
        <dbReference type="ARBA" id="ARBA00023016"/>
    </source>
</evidence>
<accession>A0A5C3F345</accession>
<dbReference type="Gene3D" id="2.60.40.790">
    <property type="match status" value="1"/>
</dbReference>
<evidence type="ECO:0000259" key="5">
    <source>
        <dbReference type="PROSITE" id="PS01031"/>
    </source>
</evidence>
<feature type="compositionally biased region" description="Low complexity" evidence="4">
    <location>
        <begin position="124"/>
        <end position="134"/>
    </location>
</feature>
<keyword evidence="1 6" id="KW-0346">Stress response</keyword>
<keyword evidence="7" id="KW-1185">Reference proteome</keyword>
<dbReference type="PROSITE" id="PS01031">
    <property type="entry name" value="SHSP"/>
    <property type="match status" value="1"/>
</dbReference>
<feature type="compositionally biased region" description="Low complexity" evidence="4">
    <location>
        <begin position="106"/>
        <end position="117"/>
    </location>
</feature>
<dbReference type="PANTHER" id="PTHR11527">
    <property type="entry name" value="HEAT-SHOCK PROTEIN 20 FAMILY MEMBER"/>
    <property type="match status" value="1"/>
</dbReference>
<feature type="domain" description="SHSP" evidence="5">
    <location>
        <begin position="50"/>
        <end position="210"/>
    </location>
</feature>
<evidence type="ECO:0000256" key="2">
    <source>
        <dbReference type="PROSITE-ProRule" id="PRU00285"/>
    </source>
</evidence>
<dbReference type="OrthoDB" id="1431247at2759"/>
<dbReference type="AlphaFoldDB" id="A0A5C3F345"/>
<dbReference type="InterPro" id="IPR031107">
    <property type="entry name" value="Small_HSP"/>
</dbReference>
<evidence type="ECO:0000256" key="4">
    <source>
        <dbReference type="SAM" id="MobiDB-lite"/>
    </source>
</evidence>
<gene>
    <name evidence="6" type="ORF">PSFLO_04337</name>
</gene>
<name>A0A5C3F345_9BASI</name>
<dbReference type="EMBL" id="OOIP01000011">
    <property type="protein sequence ID" value="SPO38858.1"/>
    <property type="molecule type" value="Genomic_DNA"/>
</dbReference>
<sequence length="210" mass="22669">MSLFRSSPLFGFPDFDTFPSFFGGGGLRSSGFPSSLLTSGGGPASDFFRNDNMWSGPRIDVHETERSYEVVAELPGCKREDIRVSSDPDRRRLTIEGQIRSEYSSGTAAPAPAAAGAEGEGQAKEATTAPAAKTEQAREVATQSATEGRLATPLVQERVFGSFSRSFTLPTNANLADDKALKARFQDGLLKLEIPKKSEEISKTRQITIE</sequence>
<evidence type="ECO:0000256" key="3">
    <source>
        <dbReference type="RuleBase" id="RU003616"/>
    </source>
</evidence>
<dbReference type="CDD" id="cd06464">
    <property type="entry name" value="ACD_sHsps-like"/>
    <property type="match status" value="1"/>
</dbReference>
<protein>
    <submittedName>
        <fullName evidence="6">Related to Heat shock protein Hsp20</fullName>
    </submittedName>
</protein>
<dbReference type="Pfam" id="PF00011">
    <property type="entry name" value="HSP20"/>
    <property type="match status" value="1"/>
</dbReference>
<dbReference type="InterPro" id="IPR008978">
    <property type="entry name" value="HSP20-like_chaperone"/>
</dbReference>
<dbReference type="Proteomes" id="UP000323386">
    <property type="component" value="Unassembled WGS sequence"/>
</dbReference>
<comment type="similarity">
    <text evidence="2 3">Belongs to the small heat shock protein (HSP20) family.</text>
</comment>
<dbReference type="InterPro" id="IPR002068">
    <property type="entry name" value="A-crystallin/Hsp20_dom"/>
</dbReference>
<feature type="region of interest" description="Disordered" evidence="4">
    <location>
        <begin position="96"/>
        <end position="151"/>
    </location>
</feature>
<dbReference type="SUPFAM" id="SSF49764">
    <property type="entry name" value="HSP20-like chaperones"/>
    <property type="match status" value="1"/>
</dbReference>